<dbReference type="OrthoDB" id="850721at2"/>
<comment type="caution">
    <text evidence="1">The sequence shown here is derived from an EMBL/GenBank/DDBJ whole genome shotgun (WGS) entry which is preliminary data.</text>
</comment>
<gene>
    <name evidence="1" type="ORF">FVR03_13235</name>
</gene>
<name>A0A5C8K7Z2_9BACT</name>
<accession>A0A5C8K7Z2</accession>
<evidence type="ECO:0000313" key="2">
    <source>
        <dbReference type="Proteomes" id="UP000321926"/>
    </source>
</evidence>
<sequence>MVNKILSYLYKFRRDGQFHDLTPLINENRNDLSEVEVDDMALDGLIETHHESAFEEPHISGEDKPFLARITDKGIFYLEGDQKFLSIIEAIEHQRLLHFAYTHTNGRHEDILLAPYIYGRDSEDRPVVWGQLPNADNEHHRFLLEHAVIADSPLDTFEVDHNMKLSQPRDIEVIAQVAYGPVKY</sequence>
<evidence type="ECO:0000313" key="1">
    <source>
        <dbReference type="EMBL" id="TXK44845.1"/>
    </source>
</evidence>
<organism evidence="1 2">
    <name type="scientific">Pontibacter qinzhouensis</name>
    <dbReference type="NCBI Taxonomy" id="2603253"/>
    <lineage>
        <taxon>Bacteria</taxon>
        <taxon>Pseudomonadati</taxon>
        <taxon>Bacteroidota</taxon>
        <taxon>Cytophagia</taxon>
        <taxon>Cytophagales</taxon>
        <taxon>Hymenobacteraceae</taxon>
        <taxon>Pontibacter</taxon>
    </lineage>
</organism>
<dbReference type="RefSeq" id="WP_147922231.1">
    <property type="nucleotide sequence ID" value="NZ_VRTY01000047.1"/>
</dbReference>
<keyword evidence="2" id="KW-1185">Reference proteome</keyword>
<protein>
    <submittedName>
        <fullName evidence="1">Uncharacterized protein</fullName>
    </submittedName>
</protein>
<dbReference type="AlphaFoldDB" id="A0A5C8K7Z2"/>
<dbReference type="EMBL" id="VRTY01000047">
    <property type="protein sequence ID" value="TXK44845.1"/>
    <property type="molecule type" value="Genomic_DNA"/>
</dbReference>
<reference evidence="1 2" key="1">
    <citation type="submission" date="2019-08" db="EMBL/GenBank/DDBJ databases">
        <authorList>
            <person name="Shi S."/>
        </authorList>
    </citation>
    <scope>NUCLEOTIDE SEQUENCE [LARGE SCALE GENOMIC DNA]</scope>
    <source>
        <strain evidence="1 2">GY10130</strain>
    </source>
</reference>
<proteinExistence type="predicted"/>
<dbReference type="Proteomes" id="UP000321926">
    <property type="component" value="Unassembled WGS sequence"/>
</dbReference>